<dbReference type="InterPro" id="IPR048510">
    <property type="entry name" value="WsaF_N"/>
</dbReference>
<evidence type="ECO:0000313" key="4">
    <source>
        <dbReference type="Proteomes" id="UP000245412"/>
    </source>
</evidence>
<proteinExistence type="predicted"/>
<dbReference type="Gene3D" id="3.40.50.2000">
    <property type="entry name" value="Glycogen Phosphorylase B"/>
    <property type="match status" value="1"/>
</dbReference>
<gene>
    <name evidence="3" type="ORF">C7383_10148</name>
</gene>
<protein>
    <recommendedName>
        <fullName evidence="5">Glycosyltransferase family 1 protein</fullName>
    </recommendedName>
</protein>
<feature type="domain" description="WsaF N-terminal" evidence="1">
    <location>
        <begin position="44"/>
        <end position="200"/>
    </location>
</feature>
<dbReference type="RefSeq" id="WP_109624134.1">
    <property type="nucleotide sequence ID" value="NZ_JANKBI010000001.1"/>
</dbReference>
<evidence type="ECO:0008006" key="5">
    <source>
        <dbReference type="Google" id="ProtNLM"/>
    </source>
</evidence>
<evidence type="ECO:0000259" key="1">
    <source>
        <dbReference type="Pfam" id="PF21374"/>
    </source>
</evidence>
<organism evidence="3 4">
    <name type="scientific">Murimonas intestini</name>
    <dbReference type="NCBI Taxonomy" id="1337051"/>
    <lineage>
        <taxon>Bacteria</taxon>
        <taxon>Bacillati</taxon>
        <taxon>Bacillota</taxon>
        <taxon>Clostridia</taxon>
        <taxon>Lachnospirales</taxon>
        <taxon>Lachnospiraceae</taxon>
        <taxon>Murimonas</taxon>
    </lineage>
</organism>
<comment type="caution">
    <text evidence="3">The sequence shown here is derived from an EMBL/GenBank/DDBJ whole genome shotgun (WGS) entry which is preliminary data.</text>
</comment>
<dbReference type="Gene3D" id="3.40.50.11090">
    <property type="match status" value="1"/>
</dbReference>
<reference evidence="3 4" key="1">
    <citation type="submission" date="2018-05" db="EMBL/GenBank/DDBJ databases">
        <authorList>
            <person name="Goeker M."/>
            <person name="Huntemann M."/>
            <person name="Clum A."/>
            <person name="Pillay M."/>
            <person name="Palaniappan K."/>
            <person name="Varghese N."/>
            <person name="Mikhailova N."/>
            <person name="Stamatis D."/>
            <person name="Reddy T."/>
            <person name="Daum C."/>
            <person name="Shapiro N."/>
            <person name="Ivanova N."/>
            <person name="Kyrpides N."/>
            <person name="Woyke T."/>
        </authorList>
    </citation>
    <scope>NUCLEOTIDE SEQUENCE [LARGE SCALE GENOMIC DNA]</scope>
    <source>
        <strain evidence="3 4">DSM 26524</strain>
    </source>
</reference>
<dbReference type="AlphaFoldDB" id="A0AB73T954"/>
<name>A0AB73T954_9FIRM</name>
<dbReference type="Proteomes" id="UP000245412">
    <property type="component" value="Unassembled WGS sequence"/>
</dbReference>
<feature type="domain" description="WsaF C-terminal" evidence="2">
    <location>
        <begin position="243"/>
        <end position="374"/>
    </location>
</feature>
<dbReference type="EMBL" id="QGGY01000001">
    <property type="protein sequence ID" value="PWJ78680.1"/>
    <property type="molecule type" value="Genomic_DNA"/>
</dbReference>
<dbReference type="GO" id="GO:0030247">
    <property type="term" value="F:polysaccharide binding"/>
    <property type="evidence" value="ECO:0007669"/>
    <property type="project" value="InterPro"/>
</dbReference>
<evidence type="ECO:0000313" key="3">
    <source>
        <dbReference type="EMBL" id="PWJ78680.1"/>
    </source>
</evidence>
<sequence>MKNLVKGIIRKAANVALDKTTPLDTNVAEITPYTFRKTEFPRKRINLLVPSVNPEHVFGGISTALKFFEELAAKTGYDRRIILVDSPPTEEARKKYGTDYTFLEPEQDSTDRAQIVPYSNRYGRQIGVSDKDIFMFTGWWTAHCAQEACEEFEKKEGIAPRPFINFIQDFEPGFYPWSTRYLLAEASYKNRYPQIAIFNTGLLRDYFKLNGFRFQHEYAFEPVLNASLKEELYKAGDTLDKKKQILLYGRPGTERNAFNLIVAALKKWVWMQKDIGEWEIYSAGEQHEDVDLGNGKVIHSVGKLTLKGYADILKESYAGISLMASPHPSYPPLEMSVFEVKVITNTFANKDLKDFNDNIISLDNISPNCVSARLMEICDGYTPKVPHRIVNKDYCENADIFSFISEIKELL</sequence>
<keyword evidence="4" id="KW-1185">Reference proteome</keyword>
<dbReference type="Pfam" id="PF22772">
    <property type="entry name" value="WsaF_C"/>
    <property type="match status" value="1"/>
</dbReference>
<evidence type="ECO:0000259" key="2">
    <source>
        <dbReference type="Pfam" id="PF22772"/>
    </source>
</evidence>
<accession>A0AB73T954</accession>
<dbReference type="Pfam" id="PF21374">
    <property type="entry name" value="WsaF_N"/>
    <property type="match status" value="1"/>
</dbReference>
<dbReference type="InterPro" id="IPR055050">
    <property type="entry name" value="WsaF_C"/>
</dbReference>